<keyword evidence="2" id="KW-1185">Reference proteome</keyword>
<evidence type="ECO:0000313" key="1">
    <source>
        <dbReference type="EMBL" id="ODV63554.1"/>
    </source>
</evidence>
<protein>
    <submittedName>
        <fullName evidence="1">Uncharacterized protein</fullName>
    </submittedName>
</protein>
<dbReference type="InParanoid" id="A0A1D2VPP6"/>
<gene>
    <name evidence="1" type="ORF">ASCRUDRAFT_73382</name>
</gene>
<dbReference type="RefSeq" id="XP_020049861.1">
    <property type="nucleotide sequence ID" value="XM_020192262.1"/>
</dbReference>
<dbReference type="EMBL" id="KV454475">
    <property type="protein sequence ID" value="ODV63554.1"/>
    <property type="molecule type" value="Genomic_DNA"/>
</dbReference>
<dbReference type="Proteomes" id="UP000095038">
    <property type="component" value="Unassembled WGS sequence"/>
</dbReference>
<proteinExistence type="predicted"/>
<dbReference type="GeneID" id="30965898"/>
<organism evidence="1 2">
    <name type="scientific">Ascoidea rubescens DSM 1968</name>
    <dbReference type="NCBI Taxonomy" id="1344418"/>
    <lineage>
        <taxon>Eukaryota</taxon>
        <taxon>Fungi</taxon>
        <taxon>Dikarya</taxon>
        <taxon>Ascomycota</taxon>
        <taxon>Saccharomycotina</taxon>
        <taxon>Saccharomycetes</taxon>
        <taxon>Ascoideaceae</taxon>
        <taxon>Ascoidea</taxon>
    </lineage>
</organism>
<evidence type="ECO:0000313" key="2">
    <source>
        <dbReference type="Proteomes" id="UP000095038"/>
    </source>
</evidence>
<accession>A0A1D2VPP6</accession>
<name>A0A1D2VPP6_9ASCO</name>
<reference evidence="2" key="1">
    <citation type="submission" date="2016-05" db="EMBL/GenBank/DDBJ databases">
        <title>Comparative genomics of biotechnologically important yeasts.</title>
        <authorList>
            <consortium name="DOE Joint Genome Institute"/>
            <person name="Riley R."/>
            <person name="Haridas S."/>
            <person name="Wolfe K.H."/>
            <person name="Lopes M.R."/>
            <person name="Hittinger C.T."/>
            <person name="Goker M."/>
            <person name="Salamov A."/>
            <person name="Wisecaver J."/>
            <person name="Long T.M."/>
            <person name="Aerts A.L."/>
            <person name="Barry K."/>
            <person name="Choi C."/>
            <person name="Clum A."/>
            <person name="Coughlan A.Y."/>
            <person name="Deshpande S."/>
            <person name="Douglass A.P."/>
            <person name="Hanson S.J."/>
            <person name="Klenk H.-P."/>
            <person name="Labutti K."/>
            <person name="Lapidus A."/>
            <person name="Lindquist E."/>
            <person name="Lipzen A."/>
            <person name="Meier-Kolthoff J.P."/>
            <person name="Ohm R.A."/>
            <person name="Otillar R.P."/>
            <person name="Pangilinan J."/>
            <person name="Peng Y."/>
            <person name="Rokas A."/>
            <person name="Rosa C.A."/>
            <person name="Scheuner C."/>
            <person name="Sibirny A.A."/>
            <person name="Slot J.C."/>
            <person name="Stielow J.B."/>
            <person name="Sun H."/>
            <person name="Kurtzman C.P."/>
            <person name="Blackwell M."/>
            <person name="Grigoriev I.V."/>
            <person name="Jeffries T.W."/>
        </authorList>
    </citation>
    <scope>NUCLEOTIDE SEQUENCE [LARGE SCALE GENOMIC DNA]</scope>
    <source>
        <strain evidence="2">DSM 1968</strain>
    </source>
</reference>
<sequence>MPNSNSTHVCSYIPRSAFVIFEMVANLRLEAKEKQKRSIIVLVGIVLRRLVAKLERWYVTTV</sequence>
<dbReference type="AlphaFoldDB" id="A0A1D2VPP6"/>